<dbReference type="GO" id="GO:0030151">
    <property type="term" value="F:molybdenum ion binding"/>
    <property type="evidence" value="ECO:0007669"/>
    <property type="project" value="InterPro"/>
</dbReference>
<dbReference type="EMBL" id="JACBKZ010000004">
    <property type="protein sequence ID" value="KAF5951499.1"/>
    <property type="molecule type" value="Genomic_DNA"/>
</dbReference>
<dbReference type="GO" id="GO:0006607">
    <property type="term" value="P:NLS-bearing protein import into nucleus"/>
    <property type="evidence" value="ECO:0007669"/>
    <property type="project" value="TreeGrafter"/>
</dbReference>
<dbReference type="InterPro" id="IPR013103">
    <property type="entry name" value="RVT_2"/>
</dbReference>
<proteinExistence type="predicted"/>
<dbReference type="GO" id="GO:0036228">
    <property type="term" value="P:protein localization to nuclear inner membrane"/>
    <property type="evidence" value="ECO:0007669"/>
    <property type="project" value="TreeGrafter"/>
</dbReference>
<reference evidence="3 4" key="2">
    <citation type="submission" date="2020-07" db="EMBL/GenBank/DDBJ databases">
        <title>Genome assembly of wild tea tree DASZ reveals pedigree and selection history of tea varieties.</title>
        <authorList>
            <person name="Zhang W."/>
        </authorList>
    </citation>
    <scope>NUCLEOTIDE SEQUENCE [LARGE SCALE GENOMIC DNA]</scope>
    <source>
        <strain evidence="4">cv. G240</strain>
        <tissue evidence="3">Leaf</tissue>
    </source>
</reference>
<dbReference type="InterPro" id="IPR024864">
    <property type="entry name" value="Nup54/Nup57/Nup44"/>
</dbReference>
<organism evidence="3 4">
    <name type="scientific">Camellia sinensis</name>
    <name type="common">Tea plant</name>
    <name type="synonym">Thea sinensis</name>
    <dbReference type="NCBI Taxonomy" id="4442"/>
    <lineage>
        <taxon>Eukaryota</taxon>
        <taxon>Viridiplantae</taxon>
        <taxon>Streptophyta</taxon>
        <taxon>Embryophyta</taxon>
        <taxon>Tracheophyta</taxon>
        <taxon>Spermatophyta</taxon>
        <taxon>Magnoliopsida</taxon>
        <taxon>eudicotyledons</taxon>
        <taxon>Gunneridae</taxon>
        <taxon>Pentapetalae</taxon>
        <taxon>asterids</taxon>
        <taxon>Ericales</taxon>
        <taxon>Theaceae</taxon>
        <taxon>Camellia</taxon>
    </lineage>
</organism>
<evidence type="ECO:0000259" key="2">
    <source>
        <dbReference type="Pfam" id="PF07727"/>
    </source>
</evidence>
<dbReference type="PANTHER" id="PTHR13000:SF0">
    <property type="entry name" value="NUCLEOPORIN P54"/>
    <property type="match status" value="1"/>
</dbReference>
<dbReference type="Gene3D" id="2.60.40.650">
    <property type="match status" value="1"/>
</dbReference>
<dbReference type="InterPro" id="IPR005066">
    <property type="entry name" value="MoCF_OxRdtse_dimer"/>
</dbReference>
<dbReference type="PANTHER" id="PTHR13000">
    <property type="entry name" value="NUCLEOPORIN P54"/>
    <property type="match status" value="1"/>
</dbReference>
<sequence>MGQVDTAANVQPENVAVIWNLRGILNPSWHRIQIHEHSGSLIASNRQQEGGVSPAGFRQNFDERIPCENWCNKRERNEEMLNIHSSENINKHILYKQAPRAWFAKFSSTIHDFGFSSSAYDSTLFIRKTERGTILLLLYVDDMIITSDDTVAKYTSDLLARAGLTDFKTAFTPVDLQARLTPLDVLSISQVTRPDIAYAIHIVSQFMAAPCSPHYDALLQDEVILSDAERLRMTQTNVKLLKGSGAELSRRVQNLLTMAHVQANGGGGGGGSIYLLGSTKIHDQSLADMQEVLQQQTEAIARLSNVLKRDIRDTRDHNG</sequence>
<dbReference type="Pfam" id="PF07727">
    <property type="entry name" value="RVT_2"/>
    <property type="match status" value="1"/>
</dbReference>
<keyword evidence="4" id="KW-1185">Reference proteome</keyword>
<evidence type="ECO:0000259" key="1">
    <source>
        <dbReference type="Pfam" id="PF03404"/>
    </source>
</evidence>
<evidence type="ECO:0000313" key="4">
    <source>
        <dbReference type="Proteomes" id="UP000593564"/>
    </source>
</evidence>
<dbReference type="GO" id="GO:0044613">
    <property type="term" value="C:nuclear pore central transport channel"/>
    <property type="evidence" value="ECO:0007669"/>
    <property type="project" value="TreeGrafter"/>
</dbReference>
<feature type="domain" description="Reverse transcriptase Ty1/copia-type" evidence="2">
    <location>
        <begin position="95"/>
        <end position="150"/>
    </location>
</feature>
<name>A0A7J7HFM4_CAMSI</name>
<protein>
    <recommendedName>
        <fullName evidence="5">Reverse transcriptase Ty1/copia-type domain-containing protein</fullName>
    </recommendedName>
</protein>
<evidence type="ECO:0008006" key="5">
    <source>
        <dbReference type="Google" id="ProtNLM"/>
    </source>
</evidence>
<dbReference type="Proteomes" id="UP000593564">
    <property type="component" value="Unassembled WGS sequence"/>
</dbReference>
<dbReference type="GO" id="GO:0016491">
    <property type="term" value="F:oxidoreductase activity"/>
    <property type="evidence" value="ECO:0007669"/>
    <property type="project" value="InterPro"/>
</dbReference>
<dbReference type="GO" id="GO:0017056">
    <property type="term" value="F:structural constituent of nuclear pore"/>
    <property type="evidence" value="ECO:0007669"/>
    <property type="project" value="TreeGrafter"/>
</dbReference>
<gene>
    <name evidence="3" type="ORF">HYC85_009443</name>
</gene>
<feature type="domain" description="Moybdenum cofactor oxidoreductase dimerisation" evidence="1">
    <location>
        <begin position="4"/>
        <end position="36"/>
    </location>
</feature>
<accession>A0A7J7HFM4</accession>
<dbReference type="Pfam" id="PF03404">
    <property type="entry name" value="Mo-co_dimer"/>
    <property type="match status" value="1"/>
</dbReference>
<dbReference type="AlphaFoldDB" id="A0A7J7HFM4"/>
<comment type="caution">
    <text evidence="3">The sequence shown here is derived from an EMBL/GenBank/DDBJ whole genome shotgun (WGS) entry which is preliminary data.</text>
</comment>
<dbReference type="GO" id="GO:0006999">
    <property type="term" value="P:nuclear pore organization"/>
    <property type="evidence" value="ECO:0007669"/>
    <property type="project" value="TreeGrafter"/>
</dbReference>
<reference evidence="4" key="1">
    <citation type="journal article" date="2020" name="Nat. Commun.">
        <title>Genome assembly of wild tea tree DASZ reveals pedigree and selection history of tea varieties.</title>
        <authorList>
            <person name="Zhang W."/>
            <person name="Zhang Y."/>
            <person name="Qiu H."/>
            <person name="Guo Y."/>
            <person name="Wan H."/>
            <person name="Zhang X."/>
            <person name="Scossa F."/>
            <person name="Alseekh S."/>
            <person name="Zhang Q."/>
            <person name="Wang P."/>
            <person name="Xu L."/>
            <person name="Schmidt M.H."/>
            <person name="Jia X."/>
            <person name="Li D."/>
            <person name="Zhu A."/>
            <person name="Guo F."/>
            <person name="Chen W."/>
            <person name="Ni D."/>
            <person name="Usadel B."/>
            <person name="Fernie A.R."/>
            <person name="Wen W."/>
        </authorList>
    </citation>
    <scope>NUCLEOTIDE SEQUENCE [LARGE SCALE GENOMIC DNA]</scope>
    <source>
        <strain evidence="4">cv. G240</strain>
    </source>
</reference>
<evidence type="ECO:0000313" key="3">
    <source>
        <dbReference type="EMBL" id="KAF5951499.1"/>
    </source>
</evidence>